<keyword evidence="10 12" id="KW-0406">Ion transport</keyword>
<evidence type="ECO:0000259" key="13">
    <source>
        <dbReference type="Pfam" id="PF02705"/>
    </source>
</evidence>
<evidence type="ECO:0000313" key="15">
    <source>
        <dbReference type="EMBL" id="MBA5606446.1"/>
    </source>
</evidence>
<dbReference type="InterPro" id="IPR003855">
    <property type="entry name" value="K+_transporter"/>
</dbReference>
<evidence type="ECO:0000256" key="7">
    <source>
        <dbReference type="ARBA" id="ARBA00022847"/>
    </source>
</evidence>
<comment type="subcellular location">
    <subcellularLocation>
        <location evidence="12">Cell membrane</location>
        <topology evidence="12">Multi-pass membrane protein</topology>
    </subcellularLocation>
    <subcellularLocation>
        <location evidence="1">Membrane</location>
        <topology evidence="1">Multi-pass membrane protein</topology>
    </subcellularLocation>
</comment>
<comment type="function">
    <text evidence="12">Transport of potassium into the cell. Likely operates as a K(+):H(+) symporter.</text>
</comment>
<dbReference type="AlphaFoldDB" id="A0A7W2EID3"/>
<feature type="transmembrane region" description="Helical" evidence="12">
    <location>
        <begin position="221"/>
        <end position="243"/>
    </location>
</feature>
<name>A0A7W2EID3_9BURK</name>
<dbReference type="GO" id="GO:0015079">
    <property type="term" value="F:potassium ion transmembrane transporter activity"/>
    <property type="evidence" value="ECO:0007669"/>
    <property type="project" value="UniProtKB-UniRule"/>
</dbReference>
<evidence type="ECO:0000256" key="1">
    <source>
        <dbReference type="ARBA" id="ARBA00004141"/>
    </source>
</evidence>
<keyword evidence="8 12" id="KW-0630">Potassium</keyword>
<gene>
    <name evidence="12" type="primary">kup</name>
    <name evidence="15" type="ORF">H3H36_13895</name>
</gene>
<feature type="domain" description="K+ potassium transporter integral membrane" evidence="13">
    <location>
        <begin position="18"/>
        <end position="472"/>
    </location>
</feature>
<feature type="transmembrane region" description="Helical" evidence="12">
    <location>
        <begin position="148"/>
        <end position="167"/>
    </location>
</feature>
<sequence length="640" mass="68362">MNAPLPATHPPSHRLAGLALAALGIVFGDLGTSPLYALQEAFHGGAGVGATPDNVIGVVSLFLWSLILMVSIKYVLVLMRADNRGEGGLLALLALLIGDRTDREASRRARRWIYLAMIGAAMLYGDGLITPAISVLSAVEGLEQATPAFQPYIVPLTVVILVGLFAIQPLGSGRVGIAFGPILALWFIVIFVLGLASLAQTPAILRALNPGNGLRFFVQNGWHGFLALGAVVLCLTGGEALYADMGHFGARPIRVAWYGLALPALMASYLGQGALLLRDPGAASHPFYATVPGWALYPMVALATLATVVAAQALITAVFSLTRQASQLGLSPRVTTRHTSDSTAGQIYLPALNWILMVGTIALVLAFRSSANLAAAFGLAVSTTMAITTILFGALAAVRWRWPRWRIALVAGIFLFIDLGFLAANAMKFVDGGWLPFVIGLLVFLLTVAWFTGLRVLRASRADSGYPVDILIDSLALSPPHRVAGTAVFMMPPGTAAPVALLHHLKHNQVLHERVVLLTLLTTDAPRVAEGERLTVDCMAAGFVRIVARYGYMEEANVPALLEHASPASGQLLYDPMSTSFYLGRESLALPAHGNCVLRLLLRIFIWLHKNELDATAHFRMPPNRVVELGGRLDLVLSDN</sequence>
<dbReference type="InterPro" id="IPR053951">
    <property type="entry name" value="K_trans_N"/>
</dbReference>
<feature type="transmembrane region" description="Helical" evidence="12">
    <location>
        <begin position="112"/>
        <end position="136"/>
    </location>
</feature>
<dbReference type="GO" id="GO:0015293">
    <property type="term" value="F:symporter activity"/>
    <property type="evidence" value="ECO:0007669"/>
    <property type="project" value="UniProtKB-UniRule"/>
</dbReference>
<dbReference type="Pfam" id="PF02705">
    <property type="entry name" value="K_trans"/>
    <property type="match status" value="1"/>
</dbReference>
<dbReference type="RefSeq" id="WP_182218549.1">
    <property type="nucleotide sequence ID" value="NZ_JACEZS010000011.1"/>
</dbReference>
<feature type="transmembrane region" description="Helical" evidence="12">
    <location>
        <begin position="373"/>
        <end position="395"/>
    </location>
</feature>
<dbReference type="Pfam" id="PF22776">
    <property type="entry name" value="K_trans_C"/>
    <property type="match status" value="1"/>
</dbReference>
<evidence type="ECO:0000256" key="5">
    <source>
        <dbReference type="ARBA" id="ARBA00022538"/>
    </source>
</evidence>
<keyword evidence="16" id="KW-1185">Reference proteome</keyword>
<evidence type="ECO:0000256" key="2">
    <source>
        <dbReference type="ARBA" id="ARBA00007019"/>
    </source>
</evidence>
<protein>
    <recommendedName>
        <fullName evidence="12">Probable potassium transport system protein Kup</fullName>
    </recommendedName>
</protein>
<accession>A0A7W2EID3</accession>
<organism evidence="15 16">
    <name type="scientific">Rugamonas fusca</name>
    <dbReference type="NCBI Taxonomy" id="2758568"/>
    <lineage>
        <taxon>Bacteria</taxon>
        <taxon>Pseudomonadati</taxon>
        <taxon>Pseudomonadota</taxon>
        <taxon>Betaproteobacteria</taxon>
        <taxon>Burkholderiales</taxon>
        <taxon>Oxalobacteraceae</taxon>
        <taxon>Telluria group</taxon>
        <taxon>Rugamonas</taxon>
    </lineage>
</organism>
<feature type="transmembrane region" description="Helical" evidence="12">
    <location>
        <begin position="347"/>
        <end position="367"/>
    </location>
</feature>
<keyword evidence="5 12" id="KW-0633">Potassium transport</keyword>
<dbReference type="InterPro" id="IPR053952">
    <property type="entry name" value="K_trans_C"/>
</dbReference>
<evidence type="ECO:0000256" key="3">
    <source>
        <dbReference type="ARBA" id="ARBA00022448"/>
    </source>
</evidence>
<keyword evidence="4 12" id="KW-1003">Cell membrane</keyword>
<feature type="transmembrane region" description="Helical" evidence="12">
    <location>
        <begin position="295"/>
        <end position="321"/>
    </location>
</feature>
<dbReference type="EMBL" id="JACEZS010000011">
    <property type="protein sequence ID" value="MBA5606446.1"/>
    <property type="molecule type" value="Genomic_DNA"/>
</dbReference>
<evidence type="ECO:0000256" key="12">
    <source>
        <dbReference type="HAMAP-Rule" id="MF_01522"/>
    </source>
</evidence>
<comment type="catalytic activity">
    <reaction evidence="12">
        <text>K(+)(in) + H(+)(in) = K(+)(out) + H(+)(out)</text>
        <dbReference type="Rhea" id="RHEA:28490"/>
        <dbReference type="ChEBI" id="CHEBI:15378"/>
        <dbReference type="ChEBI" id="CHEBI:29103"/>
    </reaction>
</comment>
<dbReference type="PANTHER" id="PTHR30540:SF79">
    <property type="entry name" value="LOW AFFINITY POTASSIUM TRANSPORT SYSTEM PROTEIN KUP"/>
    <property type="match status" value="1"/>
</dbReference>
<evidence type="ECO:0000256" key="9">
    <source>
        <dbReference type="ARBA" id="ARBA00022989"/>
    </source>
</evidence>
<feature type="transmembrane region" description="Helical" evidence="12">
    <location>
        <begin position="407"/>
        <end position="427"/>
    </location>
</feature>
<keyword evidence="6 12" id="KW-0812">Transmembrane</keyword>
<evidence type="ECO:0000256" key="11">
    <source>
        <dbReference type="ARBA" id="ARBA00023136"/>
    </source>
</evidence>
<evidence type="ECO:0000256" key="10">
    <source>
        <dbReference type="ARBA" id="ARBA00023065"/>
    </source>
</evidence>
<evidence type="ECO:0000313" key="16">
    <source>
        <dbReference type="Proteomes" id="UP000566711"/>
    </source>
</evidence>
<keyword evidence="3 12" id="KW-0813">Transport</keyword>
<evidence type="ECO:0000256" key="4">
    <source>
        <dbReference type="ARBA" id="ARBA00022475"/>
    </source>
</evidence>
<feature type="domain" description="K+ potassium transporter C-terminal" evidence="14">
    <location>
        <begin position="485"/>
        <end position="633"/>
    </location>
</feature>
<feature type="transmembrane region" description="Helical" evidence="12">
    <location>
        <begin position="433"/>
        <end position="451"/>
    </location>
</feature>
<keyword evidence="7 12" id="KW-0769">Symport</keyword>
<comment type="caution">
    <text evidence="15">The sequence shown here is derived from an EMBL/GenBank/DDBJ whole genome shotgun (WGS) entry which is preliminary data.</text>
</comment>
<dbReference type="GO" id="GO:0005886">
    <property type="term" value="C:plasma membrane"/>
    <property type="evidence" value="ECO:0007669"/>
    <property type="project" value="UniProtKB-SubCell"/>
</dbReference>
<dbReference type="HAMAP" id="MF_01522">
    <property type="entry name" value="Kup"/>
    <property type="match status" value="1"/>
</dbReference>
<feature type="transmembrane region" description="Helical" evidence="12">
    <location>
        <begin position="55"/>
        <end position="76"/>
    </location>
</feature>
<keyword evidence="9 12" id="KW-1133">Transmembrane helix</keyword>
<dbReference type="Proteomes" id="UP000566711">
    <property type="component" value="Unassembled WGS sequence"/>
</dbReference>
<comment type="similarity">
    <text evidence="2 12">Belongs to the HAK/KUP transporter (TC 2.A.72) family.</text>
</comment>
<evidence type="ECO:0000259" key="14">
    <source>
        <dbReference type="Pfam" id="PF22776"/>
    </source>
</evidence>
<reference evidence="15 16" key="1">
    <citation type="submission" date="2020-07" db="EMBL/GenBank/DDBJ databases">
        <title>Novel species isolated from subtropical streams in China.</title>
        <authorList>
            <person name="Lu H."/>
        </authorList>
    </citation>
    <scope>NUCLEOTIDE SEQUENCE [LARGE SCALE GENOMIC DNA]</scope>
    <source>
        <strain evidence="15 16">FT3S</strain>
    </source>
</reference>
<keyword evidence="11 12" id="KW-0472">Membrane</keyword>
<feature type="transmembrane region" description="Helical" evidence="12">
    <location>
        <begin position="179"/>
        <end position="201"/>
    </location>
</feature>
<evidence type="ECO:0000256" key="6">
    <source>
        <dbReference type="ARBA" id="ARBA00022692"/>
    </source>
</evidence>
<evidence type="ECO:0000256" key="8">
    <source>
        <dbReference type="ARBA" id="ARBA00022958"/>
    </source>
</evidence>
<dbReference type="PANTHER" id="PTHR30540">
    <property type="entry name" value="OSMOTIC STRESS POTASSIUM TRANSPORTER"/>
    <property type="match status" value="1"/>
</dbReference>
<feature type="transmembrane region" description="Helical" evidence="12">
    <location>
        <begin position="255"/>
        <end position="275"/>
    </location>
</feature>
<dbReference type="InterPro" id="IPR023051">
    <property type="entry name" value="Kup"/>
</dbReference>
<proteinExistence type="inferred from homology"/>